<comment type="function">
    <text evidence="10">Specifically catalyzes the dephosphorylation of 2-phosphoglycolate. Is involved in the dissimilation of the intracellular 2-phosphoglycolate formed during the DNA repair of 3'-phosphoglycolate ends, a major class of DNA lesions induced by oxidative stress.</text>
</comment>
<feature type="active site" description="Nucleophile" evidence="10">
    <location>
        <position position="12"/>
    </location>
</feature>
<comment type="similarity">
    <text evidence="4 10">Belongs to the HAD-like hydrolase superfamily. CbbY/CbbZ/Gph/YieH family.</text>
</comment>
<evidence type="ECO:0000256" key="4">
    <source>
        <dbReference type="ARBA" id="ARBA00006171"/>
    </source>
</evidence>
<dbReference type="RefSeq" id="WP_380938444.1">
    <property type="nucleotide sequence ID" value="NZ_JBHUFC010000001.1"/>
</dbReference>
<accession>A0ABW4N8W3</accession>
<evidence type="ECO:0000256" key="8">
    <source>
        <dbReference type="ARBA" id="ARBA00022842"/>
    </source>
</evidence>
<dbReference type="PANTHER" id="PTHR43434:SF1">
    <property type="entry name" value="PHOSPHOGLYCOLATE PHOSPHATASE"/>
    <property type="match status" value="1"/>
</dbReference>
<evidence type="ECO:0000256" key="9">
    <source>
        <dbReference type="ARBA" id="ARBA00023277"/>
    </source>
</evidence>
<organism evidence="11 12">
    <name type="scientific">Sphingomonas floccifaciens</name>
    <dbReference type="NCBI Taxonomy" id="1844115"/>
    <lineage>
        <taxon>Bacteria</taxon>
        <taxon>Pseudomonadati</taxon>
        <taxon>Pseudomonadota</taxon>
        <taxon>Alphaproteobacteria</taxon>
        <taxon>Sphingomonadales</taxon>
        <taxon>Sphingomonadaceae</taxon>
        <taxon>Sphingomonas</taxon>
    </lineage>
</organism>
<dbReference type="HAMAP" id="MF_00495">
    <property type="entry name" value="GPH_hydrolase_bact"/>
    <property type="match status" value="1"/>
</dbReference>
<dbReference type="InterPro" id="IPR023198">
    <property type="entry name" value="PGP-like_dom2"/>
</dbReference>
<dbReference type="InterPro" id="IPR023214">
    <property type="entry name" value="HAD_sf"/>
</dbReference>
<keyword evidence="9 10" id="KW-0119">Carbohydrate metabolism</keyword>
<evidence type="ECO:0000256" key="5">
    <source>
        <dbReference type="ARBA" id="ARBA00013078"/>
    </source>
</evidence>
<dbReference type="InterPro" id="IPR050155">
    <property type="entry name" value="HAD-like_hydrolase_sf"/>
</dbReference>
<protein>
    <recommendedName>
        <fullName evidence="5 10">Phosphoglycolate phosphatase</fullName>
        <shortName evidence="10">PGP</shortName>
        <shortName evidence="10">PGPase</shortName>
        <ecNumber evidence="5 10">3.1.3.18</ecNumber>
    </recommendedName>
</protein>
<evidence type="ECO:0000256" key="2">
    <source>
        <dbReference type="ARBA" id="ARBA00001946"/>
    </source>
</evidence>
<dbReference type="EMBL" id="JBHUFC010000001">
    <property type="protein sequence ID" value="MFD1786469.1"/>
    <property type="molecule type" value="Genomic_DNA"/>
</dbReference>
<sequence length="222" mass="23200">MQQPCFDIVGFDLDGTLIDTSADLTAAVNHALDRLGRPRLDVRQVIPMIGLGGRHMMGQALAATGGGDDALLDTVMPTMLDYYAGHLCVASRPFADCLAALDTLAAQGTRLAVVTNKRESFALPLLEALGMTSRFACIIGGDTLGPGKTKPSPEPILAMIDRCGGGRAAFVGDSIYDVRAAQAAGVPAVAVSFGFLAGPVGDLRADAVIDRYDQLIPTLDRL</sequence>
<name>A0ABW4N8W3_9SPHN</name>
<dbReference type="InterPro" id="IPR036412">
    <property type="entry name" value="HAD-like_sf"/>
</dbReference>
<evidence type="ECO:0000256" key="6">
    <source>
        <dbReference type="ARBA" id="ARBA00022723"/>
    </source>
</evidence>
<evidence type="ECO:0000256" key="3">
    <source>
        <dbReference type="ARBA" id="ARBA00004818"/>
    </source>
</evidence>
<dbReference type="PANTHER" id="PTHR43434">
    <property type="entry name" value="PHOSPHOGLYCOLATE PHOSPHATASE"/>
    <property type="match status" value="1"/>
</dbReference>
<evidence type="ECO:0000256" key="10">
    <source>
        <dbReference type="HAMAP-Rule" id="MF_00495"/>
    </source>
</evidence>
<dbReference type="InterPro" id="IPR041492">
    <property type="entry name" value="HAD_2"/>
</dbReference>
<keyword evidence="7 10" id="KW-0378">Hydrolase</keyword>
<dbReference type="Gene3D" id="1.10.150.240">
    <property type="entry name" value="Putative phosphatase, domain 2"/>
    <property type="match status" value="1"/>
</dbReference>
<evidence type="ECO:0000256" key="7">
    <source>
        <dbReference type="ARBA" id="ARBA00022801"/>
    </source>
</evidence>
<keyword evidence="12" id="KW-1185">Reference proteome</keyword>
<feature type="binding site" evidence="10">
    <location>
        <position position="173"/>
    </location>
    <ligand>
        <name>Mg(2+)</name>
        <dbReference type="ChEBI" id="CHEBI:18420"/>
    </ligand>
</feature>
<evidence type="ECO:0000313" key="12">
    <source>
        <dbReference type="Proteomes" id="UP001597283"/>
    </source>
</evidence>
<dbReference type="Gene3D" id="3.40.50.1000">
    <property type="entry name" value="HAD superfamily/HAD-like"/>
    <property type="match status" value="1"/>
</dbReference>
<dbReference type="Proteomes" id="UP001597283">
    <property type="component" value="Unassembled WGS sequence"/>
</dbReference>
<evidence type="ECO:0000256" key="1">
    <source>
        <dbReference type="ARBA" id="ARBA00000830"/>
    </source>
</evidence>
<dbReference type="SFLD" id="SFLDG01129">
    <property type="entry name" value="C1.5:_HAD__Beta-PGM__Phosphata"/>
    <property type="match status" value="1"/>
</dbReference>
<feature type="binding site" evidence="10">
    <location>
        <position position="12"/>
    </location>
    <ligand>
        <name>Mg(2+)</name>
        <dbReference type="ChEBI" id="CHEBI:18420"/>
    </ligand>
</feature>
<dbReference type="Pfam" id="PF13419">
    <property type="entry name" value="HAD_2"/>
    <property type="match status" value="1"/>
</dbReference>
<keyword evidence="6 10" id="KW-0479">Metal-binding</keyword>
<comment type="pathway">
    <text evidence="3 10">Organic acid metabolism; glycolate biosynthesis; glycolate from 2-phosphoglycolate: step 1/1.</text>
</comment>
<dbReference type="GO" id="GO:0016787">
    <property type="term" value="F:hydrolase activity"/>
    <property type="evidence" value="ECO:0007669"/>
    <property type="project" value="UniProtKB-KW"/>
</dbReference>
<keyword evidence="8 10" id="KW-0460">Magnesium</keyword>
<gene>
    <name evidence="11" type="ORF">ACFSC3_02670</name>
</gene>
<dbReference type="SUPFAM" id="SSF56784">
    <property type="entry name" value="HAD-like"/>
    <property type="match status" value="1"/>
</dbReference>
<dbReference type="NCBIfam" id="TIGR01549">
    <property type="entry name" value="HAD-SF-IA-v1"/>
    <property type="match status" value="1"/>
</dbReference>
<dbReference type="InterPro" id="IPR037512">
    <property type="entry name" value="PGPase_prok"/>
</dbReference>
<dbReference type="InterPro" id="IPR006439">
    <property type="entry name" value="HAD-SF_hydro_IA"/>
</dbReference>
<reference evidence="12" key="1">
    <citation type="journal article" date="2019" name="Int. J. Syst. Evol. Microbiol.">
        <title>The Global Catalogue of Microorganisms (GCM) 10K type strain sequencing project: providing services to taxonomists for standard genome sequencing and annotation.</title>
        <authorList>
            <consortium name="The Broad Institute Genomics Platform"/>
            <consortium name="The Broad Institute Genome Sequencing Center for Infectious Disease"/>
            <person name="Wu L."/>
            <person name="Ma J."/>
        </authorList>
    </citation>
    <scope>NUCLEOTIDE SEQUENCE [LARGE SCALE GENOMIC DNA]</scope>
    <source>
        <strain evidence="12">Q85</strain>
    </source>
</reference>
<comment type="catalytic activity">
    <reaction evidence="1 10">
        <text>2-phosphoglycolate + H2O = glycolate + phosphate</text>
        <dbReference type="Rhea" id="RHEA:14369"/>
        <dbReference type="ChEBI" id="CHEBI:15377"/>
        <dbReference type="ChEBI" id="CHEBI:29805"/>
        <dbReference type="ChEBI" id="CHEBI:43474"/>
        <dbReference type="ChEBI" id="CHEBI:58033"/>
        <dbReference type="EC" id="3.1.3.18"/>
    </reaction>
</comment>
<proteinExistence type="inferred from homology"/>
<comment type="caution">
    <text evidence="11">The sequence shown here is derived from an EMBL/GenBank/DDBJ whole genome shotgun (WGS) entry which is preliminary data.</text>
</comment>
<dbReference type="EC" id="3.1.3.18" evidence="5 10"/>
<evidence type="ECO:0000313" key="11">
    <source>
        <dbReference type="EMBL" id="MFD1786469.1"/>
    </source>
</evidence>
<dbReference type="SFLD" id="SFLDS00003">
    <property type="entry name" value="Haloacid_Dehalogenase"/>
    <property type="match status" value="1"/>
</dbReference>
<comment type="cofactor">
    <cofactor evidence="2 10">
        <name>Mg(2+)</name>
        <dbReference type="ChEBI" id="CHEBI:18420"/>
    </cofactor>
</comment>
<feature type="binding site" evidence="10">
    <location>
        <position position="14"/>
    </location>
    <ligand>
        <name>Mg(2+)</name>
        <dbReference type="ChEBI" id="CHEBI:18420"/>
    </ligand>
</feature>